<keyword evidence="1" id="KW-0812">Transmembrane</keyword>
<proteinExistence type="predicted"/>
<dbReference type="AlphaFoldDB" id="A0A0E9WES5"/>
<organism evidence="2">
    <name type="scientific">Anguilla anguilla</name>
    <name type="common">European freshwater eel</name>
    <name type="synonym">Muraena anguilla</name>
    <dbReference type="NCBI Taxonomy" id="7936"/>
    <lineage>
        <taxon>Eukaryota</taxon>
        <taxon>Metazoa</taxon>
        <taxon>Chordata</taxon>
        <taxon>Craniata</taxon>
        <taxon>Vertebrata</taxon>
        <taxon>Euteleostomi</taxon>
        <taxon>Actinopterygii</taxon>
        <taxon>Neopterygii</taxon>
        <taxon>Teleostei</taxon>
        <taxon>Anguilliformes</taxon>
        <taxon>Anguillidae</taxon>
        <taxon>Anguilla</taxon>
    </lineage>
</organism>
<dbReference type="EMBL" id="GBXM01019791">
    <property type="protein sequence ID" value="JAH88786.1"/>
    <property type="molecule type" value="Transcribed_RNA"/>
</dbReference>
<keyword evidence="1" id="KW-0472">Membrane</keyword>
<sequence length="60" mass="6591">MLETVRLLGHRNQSKVSTPAWFAALAAVSINGLSIAMKPCHRHSRIHACSHTHVHAHTNS</sequence>
<evidence type="ECO:0000313" key="2">
    <source>
        <dbReference type="EMBL" id="JAH88786.1"/>
    </source>
</evidence>
<reference evidence="2" key="1">
    <citation type="submission" date="2014-11" db="EMBL/GenBank/DDBJ databases">
        <authorList>
            <person name="Amaro Gonzalez C."/>
        </authorList>
    </citation>
    <scope>NUCLEOTIDE SEQUENCE</scope>
</reference>
<accession>A0A0E9WES5</accession>
<keyword evidence="1" id="KW-1133">Transmembrane helix</keyword>
<evidence type="ECO:0000256" key="1">
    <source>
        <dbReference type="SAM" id="Phobius"/>
    </source>
</evidence>
<name>A0A0E9WES5_ANGAN</name>
<feature type="transmembrane region" description="Helical" evidence="1">
    <location>
        <begin position="20"/>
        <end position="37"/>
    </location>
</feature>
<reference evidence="2" key="2">
    <citation type="journal article" date="2015" name="Fish Shellfish Immunol.">
        <title>Early steps in the European eel (Anguilla anguilla)-Vibrio vulnificus interaction in the gills: Role of the RtxA13 toxin.</title>
        <authorList>
            <person name="Callol A."/>
            <person name="Pajuelo D."/>
            <person name="Ebbesson L."/>
            <person name="Teles M."/>
            <person name="MacKenzie S."/>
            <person name="Amaro C."/>
        </authorList>
    </citation>
    <scope>NUCLEOTIDE SEQUENCE</scope>
</reference>
<protein>
    <submittedName>
        <fullName evidence="2">Uncharacterized protein</fullName>
    </submittedName>
</protein>